<protein>
    <recommendedName>
        <fullName evidence="6">Transcription factor MYBS1</fullName>
    </recommendedName>
    <alternativeName>
        <fullName evidence="7">Myb-related protein S1</fullName>
    </alternativeName>
</protein>
<evidence type="ECO:0000256" key="6">
    <source>
        <dbReference type="ARBA" id="ARBA00068153"/>
    </source>
</evidence>
<dbReference type="GO" id="GO:0009744">
    <property type="term" value="P:response to sucrose"/>
    <property type="evidence" value="ECO:0007669"/>
    <property type="project" value="UniProtKB-ARBA"/>
</dbReference>
<dbReference type="FunFam" id="1.10.10.60:FF:000154">
    <property type="entry name" value="Transcription factor SRM1"/>
    <property type="match status" value="1"/>
</dbReference>
<keyword evidence="3" id="KW-0238">DNA-binding</keyword>
<evidence type="ECO:0000259" key="10">
    <source>
        <dbReference type="PROSITE" id="PS51293"/>
    </source>
</evidence>
<dbReference type="AlphaFoldDB" id="A0AAV7HQP8"/>
<dbReference type="Gene3D" id="1.10.10.60">
    <property type="entry name" value="Homeodomain-like"/>
    <property type="match status" value="2"/>
</dbReference>
<evidence type="ECO:0000313" key="13">
    <source>
        <dbReference type="Proteomes" id="UP000775213"/>
    </source>
</evidence>
<gene>
    <name evidence="12" type="ORF">IEQ34_000252</name>
</gene>
<dbReference type="SUPFAM" id="SSF46689">
    <property type="entry name" value="Homeodomain-like"/>
    <property type="match status" value="2"/>
</dbReference>
<evidence type="ECO:0000256" key="5">
    <source>
        <dbReference type="ARBA" id="ARBA00023242"/>
    </source>
</evidence>
<feature type="domain" description="HTH myb-type" evidence="11">
    <location>
        <begin position="149"/>
        <end position="205"/>
    </location>
</feature>
<comment type="subcellular location">
    <subcellularLocation>
        <location evidence="1">Nucleus</location>
    </subcellularLocation>
</comment>
<dbReference type="GO" id="GO:0005634">
    <property type="term" value="C:nucleus"/>
    <property type="evidence" value="ECO:0007669"/>
    <property type="project" value="UniProtKB-SubCell"/>
</dbReference>
<keyword evidence="5" id="KW-0539">Nucleus</keyword>
<sequence>MIKVGVPISAPTAEDFALNSRPVRCPCGAPSQHLAISLRHYSSNADMNGSHQHIGTGSGNIPTNRASWTPEENKAFEKALVDMPDETPDRWLRIASQIPSKSPEDIHLHYIALLHDIALIDSGGFDLPEYDEDEDDPIGRSPDQQPAKDGRRKGVPWTEDEHRRFLEGLERFGRGDWRNISRWAVKTRTPTQVASHAQKFYLRQNVKKESKRKSIHDITS</sequence>
<dbReference type="SMART" id="SM00717">
    <property type="entry name" value="SANT"/>
    <property type="match status" value="2"/>
</dbReference>
<keyword evidence="2" id="KW-0805">Transcription regulation</keyword>
<dbReference type="InterPro" id="IPR017930">
    <property type="entry name" value="Myb_dom"/>
</dbReference>
<organism evidence="12 13">
    <name type="scientific">Dendrobium chrysotoxum</name>
    <name type="common">Orchid</name>
    <dbReference type="NCBI Taxonomy" id="161865"/>
    <lineage>
        <taxon>Eukaryota</taxon>
        <taxon>Viridiplantae</taxon>
        <taxon>Streptophyta</taxon>
        <taxon>Embryophyta</taxon>
        <taxon>Tracheophyta</taxon>
        <taxon>Spermatophyta</taxon>
        <taxon>Magnoliopsida</taxon>
        <taxon>Liliopsida</taxon>
        <taxon>Asparagales</taxon>
        <taxon>Orchidaceae</taxon>
        <taxon>Epidendroideae</taxon>
        <taxon>Malaxideae</taxon>
        <taxon>Dendrobiinae</taxon>
        <taxon>Dendrobium</taxon>
    </lineage>
</organism>
<dbReference type="InterPro" id="IPR006447">
    <property type="entry name" value="Myb_dom_plants"/>
</dbReference>
<evidence type="ECO:0000256" key="7">
    <source>
        <dbReference type="ARBA" id="ARBA00076145"/>
    </source>
</evidence>
<dbReference type="PROSITE" id="PS50090">
    <property type="entry name" value="MYB_LIKE"/>
    <property type="match status" value="2"/>
</dbReference>
<evidence type="ECO:0000256" key="2">
    <source>
        <dbReference type="ARBA" id="ARBA00023015"/>
    </source>
</evidence>
<name>A0AAV7HQP8_DENCH</name>
<dbReference type="CDD" id="cd00167">
    <property type="entry name" value="SANT"/>
    <property type="match status" value="2"/>
</dbReference>
<feature type="domain" description="SANT" evidence="10">
    <location>
        <begin position="157"/>
        <end position="205"/>
    </location>
</feature>
<keyword evidence="4" id="KW-0804">Transcription</keyword>
<dbReference type="PROSITE" id="PS51294">
    <property type="entry name" value="HTH_MYB"/>
    <property type="match status" value="1"/>
</dbReference>
<dbReference type="FunFam" id="1.10.10.60:FF:000009">
    <property type="entry name" value="transcription factor MYB1R1"/>
    <property type="match status" value="1"/>
</dbReference>
<dbReference type="PANTHER" id="PTHR44042">
    <property type="entry name" value="DUPLICATED HOMEODOMAIN-LIKE SUPERFAMILY PROTEIN-RELATED"/>
    <property type="match status" value="1"/>
</dbReference>
<dbReference type="Proteomes" id="UP000775213">
    <property type="component" value="Unassembled WGS sequence"/>
</dbReference>
<dbReference type="GO" id="GO:0009739">
    <property type="term" value="P:response to gibberellin"/>
    <property type="evidence" value="ECO:0007669"/>
    <property type="project" value="UniProtKB-ARBA"/>
</dbReference>
<dbReference type="InterPro" id="IPR009057">
    <property type="entry name" value="Homeodomain-like_sf"/>
</dbReference>
<evidence type="ECO:0000259" key="11">
    <source>
        <dbReference type="PROSITE" id="PS51294"/>
    </source>
</evidence>
<evidence type="ECO:0000256" key="8">
    <source>
        <dbReference type="SAM" id="MobiDB-lite"/>
    </source>
</evidence>
<proteinExistence type="predicted"/>
<feature type="region of interest" description="Disordered" evidence="8">
    <location>
        <begin position="128"/>
        <end position="156"/>
    </location>
</feature>
<dbReference type="InterPro" id="IPR017884">
    <property type="entry name" value="SANT_dom"/>
</dbReference>
<dbReference type="InterPro" id="IPR001005">
    <property type="entry name" value="SANT/Myb"/>
</dbReference>
<keyword evidence="13" id="KW-1185">Reference proteome</keyword>
<feature type="domain" description="Myb-like" evidence="9">
    <location>
        <begin position="149"/>
        <end position="201"/>
    </location>
</feature>
<dbReference type="GO" id="GO:0003677">
    <property type="term" value="F:DNA binding"/>
    <property type="evidence" value="ECO:0007669"/>
    <property type="project" value="UniProtKB-KW"/>
</dbReference>
<feature type="domain" description="Myb-like" evidence="9">
    <location>
        <begin position="60"/>
        <end position="114"/>
    </location>
</feature>
<comment type="caution">
    <text evidence="12">The sequence shown here is derived from an EMBL/GenBank/DDBJ whole genome shotgun (WGS) entry which is preliminary data.</text>
</comment>
<dbReference type="Pfam" id="PF00249">
    <property type="entry name" value="Myb_DNA-binding"/>
    <property type="match status" value="2"/>
</dbReference>
<reference evidence="12 13" key="1">
    <citation type="journal article" date="2021" name="Hortic Res">
        <title>Chromosome-scale assembly of the Dendrobium chrysotoxum genome enhances the understanding of orchid evolution.</title>
        <authorList>
            <person name="Zhang Y."/>
            <person name="Zhang G.Q."/>
            <person name="Zhang D."/>
            <person name="Liu X.D."/>
            <person name="Xu X.Y."/>
            <person name="Sun W.H."/>
            <person name="Yu X."/>
            <person name="Zhu X."/>
            <person name="Wang Z.W."/>
            <person name="Zhao X."/>
            <person name="Zhong W.Y."/>
            <person name="Chen H."/>
            <person name="Yin W.L."/>
            <person name="Huang T."/>
            <person name="Niu S.C."/>
            <person name="Liu Z.J."/>
        </authorList>
    </citation>
    <scope>NUCLEOTIDE SEQUENCE [LARGE SCALE GENOMIC DNA]</scope>
    <source>
        <strain evidence="12">Lindl</strain>
    </source>
</reference>
<dbReference type="PANTHER" id="PTHR44042:SF67">
    <property type="entry name" value="MYB-LIKE PROTEIN I"/>
    <property type="match status" value="1"/>
</dbReference>
<evidence type="ECO:0000259" key="9">
    <source>
        <dbReference type="PROSITE" id="PS50090"/>
    </source>
</evidence>
<accession>A0AAV7HQP8</accession>
<evidence type="ECO:0000256" key="3">
    <source>
        <dbReference type="ARBA" id="ARBA00023125"/>
    </source>
</evidence>
<dbReference type="EMBL" id="JAGFBR010000001">
    <property type="protein sequence ID" value="KAH0470529.1"/>
    <property type="molecule type" value="Genomic_DNA"/>
</dbReference>
<dbReference type="NCBIfam" id="TIGR01557">
    <property type="entry name" value="myb_SHAQKYF"/>
    <property type="match status" value="1"/>
</dbReference>
<evidence type="ECO:0000256" key="1">
    <source>
        <dbReference type="ARBA" id="ARBA00004123"/>
    </source>
</evidence>
<evidence type="ECO:0000313" key="12">
    <source>
        <dbReference type="EMBL" id="KAH0470529.1"/>
    </source>
</evidence>
<dbReference type="PROSITE" id="PS51293">
    <property type="entry name" value="SANT"/>
    <property type="match status" value="1"/>
</dbReference>
<evidence type="ECO:0000256" key="4">
    <source>
        <dbReference type="ARBA" id="ARBA00023163"/>
    </source>
</evidence>